<keyword evidence="4" id="KW-1185">Reference proteome</keyword>
<organism evidence="3 4">
    <name type="scientific">Blautia hansenii</name>
    <name type="common">Ruminococcus hansenii</name>
    <dbReference type="NCBI Taxonomy" id="1322"/>
    <lineage>
        <taxon>Bacteria</taxon>
        <taxon>Bacillati</taxon>
        <taxon>Bacillota</taxon>
        <taxon>Clostridia</taxon>
        <taxon>Lachnospirales</taxon>
        <taxon>Lachnospiraceae</taxon>
        <taxon>Blautia</taxon>
    </lineage>
</organism>
<dbReference type="EMBL" id="JAAITA010000017">
    <property type="protein sequence ID" value="NSJ86832.1"/>
    <property type="molecule type" value="Genomic_DNA"/>
</dbReference>
<feature type="region of interest" description="Disordered" evidence="1">
    <location>
        <begin position="272"/>
        <end position="299"/>
    </location>
</feature>
<dbReference type="RefSeq" id="WP_173749830.1">
    <property type="nucleotide sequence ID" value="NZ_JAAITA010000017.1"/>
</dbReference>
<dbReference type="Pfam" id="PF14238">
    <property type="entry name" value="DUF4340"/>
    <property type="match status" value="1"/>
</dbReference>
<evidence type="ECO:0000313" key="4">
    <source>
        <dbReference type="Proteomes" id="UP000822142"/>
    </source>
</evidence>
<evidence type="ECO:0000256" key="1">
    <source>
        <dbReference type="SAM" id="MobiDB-lite"/>
    </source>
</evidence>
<protein>
    <submittedName>
        <fullName evidence="3">DUF4340 domain-containing protein</fullName>
    </submittedName>
</protein>
<proteinExistence type="predicted"/>
<gene>
    <name evidence="3" type="ORF">G5A70_11750</name>
</gene>
<accession>A0ABX2IDY7</accession>
<name>A0ABX2IDY7_BLAHA</name>
<evidence type="ECO:0000259" key="2">
    <source>
        <dbReference type="Pfam" id="PF14238"/>
    </source>
</evidence>
<feature type="domain" description="DUF4340" evidence="2">
    <location>
        <begin position="74"/>
        <end position="261"/>
    </location>
</feature>
<reference evidence="3 4" key="1">
    <citation type="journal article" date="2020" name="Cell Host Microbe">
        <title>Functional and Genomic Variation between Human-Derived Isolates of Lachnospiraceae Reveals Inter- and Intra-Species Diversity.</title>
        <authorList>
            <person name="Sorbara M.T."/>
            <person name="Littmann E.R."/>
            <person name="Fontana E."/>
            <person name="Moody T.U."/>
            <person name="Kohout C.E."/>
            <person name="Gjonbalaj M."/>
            <person name="Eaton V."/>
            <person name="Seok R."/>
            <person name="Leiner I.M."/>
            <person name="Pamer E.G."/>
        </authorList>
    </citation>
    <scope>NUCLEOTIDE SEQUENCE [LARGE SCALE GENOMIC DNA]</scope>
    <source>
        <strain evidence="3 4">MSK.15.26</strain>
    </source>
</reference>
<sequence length="501" mass="56030">MKKKKKGLLAAIVVLVVLVGVYAVMRVAIPDEDQSTDTEESKETAFEEDAADITKLKIQSGENTYTFTHEDDTWKYADDENFPLSESQFLNIVSSITSISSTRELEKTDNLADYGLQNPEVQVVVTDKDGKETELKFGDVNDSVSGCYMSKSGSDTIYLVDSSVKSGLQFKITDLADKEEIPSITASTIKNVEINSNGTVQTLETNDASETGWTYKDRDGNTTAVDSSKVGEYMNNYSGVSWNDFVTYRTDNLSEYGLDNPTTITVNYQVTETKESSDEDTDDESKSSSDSSSDETEQVTVNKQAVFLIGKQDTEGNYYAKMQDSKYIYTLSADKVESMLNINPEDLVSSLVADYSFADLDKVTFVRNGQTYTAVKKEIEVEKDSDDKDSSDDSTETETKYYVNDKEIDKTAFSTFFSTVTSMEWQEQNQGIQAEGTPDITITFEKEGGINNTVEYYAYDANFYLVKDSKGNEMMVNKMKVKEMLDAFDSMIKNWESGETK</sequence>
<evidence type="ECO:0000313" key="3">
    <source>
        <dbReference type="EMBL" id="NSJ86832.1"/>
    </source>
</evidence>
<comment type="caution">
    <text evidence="3">The sequence shown here is derived from an EMBL/GenBank/DDBJ whole genome shotgun (WGS) entry which is preliminary data.</text>
</comment>
<dbReference type="Proteomes" id="UP000822142">
    <property type="component" value="Unassembled WGS sequence"/>
</dbReference>
<dbReference type="InterPro" id="IPR025641">
    <property type="entry name" value="DUF4340"/>
</dbReference>